<protein>
    <submittedName>
        <fullName evidence="3">Heat shock protein HslJ</fullName>
    </submittedName>
</protein>
<dbReference type="InterPro" id="IPR053147">
    <property type="entry name" value="Hsp_HslJ-like"/>
</dbReference>
<evidence type="ECO:0000313" key="3">
    <source>
        <dbReference type="EMBL" id="SDB06064.1"/>
    </source>
</evidence>
<dbReference type="Gene3D" id="2.40.128.270">
    <property type="match status" value="1"/>
</dbReference>
<dbReference type="InterPro" id="IPR038670">
    <property type="entry name" value="HslJ-like_sf"/>
</dbReference>
<reference evidence="3 4" key="1">
    <citation type="submission" date="2016-10" db="EMBL/GenBank/DDBJ databases">
        <authorList>
            <person name="de Groot N.N."/>
        </authorList>
    </citation>
    <scope>NUCLEOTIDE SEQUENCE [LARGE SCALE GENOMIC DNA]</scope>
    <source>
        <strain evidence="3 4">ATCC 35022</strain>
    </source>
</reference>
<keyword evidence="1" id="KW-0732">Signal</keyword>
<organism evidence="3 4">
    <name type="scientific">Bauldia litoralis</name>
    <dbReference type="NCBI Taxonomy" id="665467"/>
    <lineage>
        <taxon>Bacteria</taxon>
        <taxon>Pseudomonadati</taxon>
        <taxon>Pseudomonadota</taxon>
        <taxon>Alphaproteobacteria</taxon>
        <taxon>Hyphomicrobiales</taxon>
        <taxon>Kaistiaceae</taxon>
        <taxon>Bauldia</taxon>
    </lineage>
</organism>
<dbReference type="OrthoDB" id="9809132at2"/>
<gene>
    <name evidence="3" type="ORF">SAMN02982931_00446</name>
</gene>
<dbReference type="PANTHER" id="PTHR35535">
    <property type="entry name" value="HEAT SHOCK PROTEIN HSLJ"/>
    <property type="match status" value="1"/>
</dbReference>
<proteinExistence type="predicted"/>
<dbReference type="AlphaFoldDB" id="A0A1G6ACA6"/>
<feature type="chain" id="PRO_5011620189" evidence="1">
    <location>
        <begin position="25"/>
        <end position="141"/>
    </location>
</feature>
<keyword evidence="4" id="KW-1185">Reference proteome</keyword>
<evidence type="ECO:0000259" key="2">
    <source>
        <dbReference type="Pfam" id="PF03724"/>
    </source>
</evidence>
<sequence length="141" mass="14881">MPKLLAPLIALIGLTFIAATHTMAASAPDTAILDTHWKLVSVRGVAAEVGRREAHLVFKPGGGLAGSTGCNNLAAVYALDGEQIAFGPIVTTRMYCQEAARTERALLKGLRDVSRWVVDGNRLELLTDAGVTIAVLEKSEG</sequence>
<keyword evidence="3" id="KW-0346">Stress response</keyword>
<evidence type="ECO:0000256" key="1">
    <source>
        <dbReference type="SAM" id="SignalP"/>
    </source>
</evidence>
<dbReference type="EMBL" id="FMXQ01000001">
    <property type="protein sequence ID" value="SDB06064.1"/>
    <property type="molecule type" value="Genomic_DNA"/>
</dbReference>
<feature type="domain" description="DUF306" evidence="2">
    <location>
        <begin position="32"/>
        <end position="135"/>
    </location>
</feature>
<dbReference type="RefSeq" id="WP_090874566.1">
    <property type="nucleotide sequence ID" value="NZ_FMXQ01000001.1"/>
</dbReference>
<dbReference type="InterPro" id="IPR005184">
    <property type="entry name" value="DUF306_Meta_HslJ"/>
</dbReference>
<name>A0A1G6ACA6_9HYPH</name>
<evidence type="ECO:0000313" key="4">
    <source>
        <dbReference type="Proteomes" id="UP000199071"/>
    </source>
</evidence>
<accession>A0A1G6ACA6</accession>
<dbReference type="Pfam" id="PF03724">
    <property type="entry name" value="META"/>
    <property type="match status" value="1"/>
</dbReference>
<dbReference type="STRING" id="665467.SAMN02982931_00446"/>
<dbReference type="Proteomes" id="UP000199071">
    <property type="component" value="Unassembled WGS sequence"/>
</dbReference>
<dbReference type="PANTHER" id="PTHR35535:SF2">
    <property type="entry name" value="DUF306 DOMAIN-CONTAINING PROTEIN"/>
    <property type="match status" value="1"/>
</dbReference>
<feature type="signal peptide" evidence="1">
    <location>
        <begin position="1"/>
        <end position="24"/>
    </location>
</feature>